<comment type="caution">
    <text evidence="2">The sequence shown here is derived from an EMBL/GenBank/DDBJ whole genome shotgun (WGS) entry which is preliminary data.</text>
</comment>
<dbReference type="Proteomes" id="UP000642748">
    <property type="component" value="Unassembled WGS sequence"/>
</dbReference>
<evidence type="ECO:0000313" key="2">
    <source>
        <dbReference type="EMBL" id="GIH16249.1"/>
    </source>
</evidence>
<dbReference type="RefSeq" id="WP_203919843.1">
    <property type="nucleotide sequence ID" value="NZ_BONZ01000041.1"/>
</dbReference>
<evidence type="ECO:0000256" key="1">
    <source>
        <dbReference type="SAM" id="MobiDB-lite"/>
    </source>
</evidence>
<feature type="compositionally biased region" description="Basic and acidic residues" evidence="1">
    <location>
        <begin position="9"/>
        <end position="21"/>
    </location>
</feature>
<gene>
    <name evidence="2" type="ORF">Raf01_44210</name>
</gene>
<keyword evidence="3" id="KW-1185">Reference proteome</keyword>
<sequence>MIEPTWCTADHRDGADGVRPDGSEVVIHSRTIGDTAGALVAITAHDDGAPWIDAWGGERMAAAEAREVAALVLAAAGELERITK</sequence>
<accession>A0A8J3QST6</accession>
<organism evidence="2 3">
    <name type="scientific">Rugosimonospora africana</name>
    <dbReference type="NCBI Taxonomy" id="556532"/>
    <lineage>
        <taxon>Bacteria</taxon>
        <taxon>Bacillati</taxon>
        <taxon>Actinomycetota</taxon>
        <taxon>Actinomycetes</taxon>
        <taxon>Micromonosporales</taxon>
        <taxon>Micromonosporaceae</taxon>
        <taxon>Rugosimonospora</taxon>
    </lineage>
</organism>
<dbReference type="AlphaFoldDB" id="A0A8J3QST6"/>
<protein>
    <submittedName>
        <fullName evidence="2">Uncharacterized protein</fullName>
    </submittedName>
</protein>
<reference evidence="2" key="1">
    <citation type="submission" date="2021-01" db="EMBL/GenBank/DDBJ databases">
        <title>Whole genome shotgun sequence of Rugosimonospora africana NBRC 104875.</title>
        <authorList>
            <person name="Komaki H."/>
            <person name="Tamura T."/>
        </authorList>
    </citation>
    <scope>NUCLEOTIDE SEQUENCE</scope>
    <source>
        <strain evidence="2">NBRC 104875</strain>
    </source>
</reference>
<feature type="region of interest" description="Disordered" evidence="1">
    <location>
        <begin position="1"/>
        <end position="21"/>
    </location>
</feature>
<proteinExistence type="predicted"/>
<dbReference type="EMBL" id="BONZ01000041">
    <property type="protein sequence ID" value="GIH16249.1"/>
    <property type="molecule type" value="Genomic_DNA"/>
</dbReference>
<evidence type="ECO:0000313" key="3">
    <source>
        <dbReference type="Proteomes" id="UP000642748"/>
    </source>
</evidence>
<name>A0A8J3QST6_9ACTN</name>